<proteinExistence type="predicted"/>
<reference evidence="4 6" key="2">
    <citation type="submission" date="2020-07" db="EMBL/GenBank/DDBJ databases">
        <title>Sequencing the genomes of 1000 actinobacteria strains.</title>
        <authorList>
            <person name="Klenk H.-P."/>
        </authorList>
    </citation>
    <scope>NUCLEOTIDE SEQUENCE [LARGE SCALE GENOMIC DNA]</scope>
    <source>
        <strain evidence="4 6">DSM 10309</strain>
    </source>
</reference>
<dbReference type="Proteomes" id="UP000321154">
    <property type="component" value="Unassembled WGS sequence"/>
</dbReference>
<dbReference type="EMBL" id="JACGWW010000001">
    <property type="protein sequence ID" value="MBA8812286.1"/>
    <property type="molecule type" value="Genomic_DNA"/>
</dbReference>
<keyword evidence="5" id="KW-1185">Reference proteome</keyword>
<dbReference type="OrthoDB" id="9803627at2"/>
<dbReference type="Pfam" id="PF04230">
    <property type="entry name" value="PS_pyruv_trans"/>
    <property type="match status" value="1"/>
</dbReference>
<feature type="region of interest" description="Disordered" evidence="1">
    <location>
        <begin position="259"/>
        <end position="325"/>
    </location>
</feature>
<protein>
    <submittedName>
        <fullName evidence="3">GumL protein</fullName>
    </submittedName>
    <submittedName>
        <fullName evidence="4">Pyruvyl transferase</fullName>
    </submittedName>
</protein>
<accession>A0A7W3JG86</accession>
<name>A0A7W3JG86_9MICO</name>
<evidence type="ECO:0000313" key="5">
    <source>
        <dbReference type="Proteomes" id="UP000321154"/>
    </source>
</evidence>
<keyword evidence="4" id="KW-0808">Transferase</keyword>
<dbReference type="Proteomes" id="UP000522688">
    <property type="component" value="Unassembled WGS sequence"/>
</dbReference>
<evidence type="ECO:0000259" key="2">
    <source>
        <dbReference type="Pfam" id="PF04230"/>
    </source>
</evidence>
<reference evidence="3 5" key="1">
    <citation type="submission" date="2019-07" db="EMBL/GenBank/DDBJ databases">
        <title>Whole genome shotgun sequence of Frigoribacterium faeni NBRC 103066.</title>
        <authorList>
            <person name="Hosoyama A."/>
            <person name="Uohara A."/>
            <person name="Ohji S."/>
            <person name="Ichikawa N."/>
        </authorList>
    </citation>
    <scope>NUCLEOTIDE SEQUENCE [LARGE SCALE GENOMIC DNA]</scope>
    <source>
        <strain evidence="3 5">NBRC 103066</strain>
    </source>
</reference>
<comment type="caution">
    <text evidence="4">The sequence shown here is derived from an EMBL/GenBank/DDBJ whole genome shotgun (WGS) entry which is preliminary data.</text>
</comment>
<evidence type="ECO:0000256" key="1">
    <source>
        <dbReference type="SAM" id="MobiDB-lite"/>
    </source>
</evidence>
<feature type="compositionally biased region" description="Basic and acidic residues" evidence="1">
    <location>
        <begin position="271"/>
        <end position="290"/>
    </location>
</feature>
<organism evidence="4 6">
    <name type="scientific">Frigoribacterium faeni</name>
    <dbReference type="NCBI Taxonomy" id="145483"/>
    <lineage>
        <taxon>Bacteria</taxon>
        <taxon>Bacillati</taxon>
        <taxon>Actinomycetota</taxon>
        <taxon>Actinomycetes</taxon>
        <taxon>Micrococcales</taxon>
        <taxon>Microbacteriaceae</taxon>
        <taxon>Frigoribacterium</taxon>
    </lineage>
</organism>
<dbReference type="EMBL" id="BJUV01000012">
    <property type="protein sequence ID" value="GEK83142.1"/>
    <property type="molecule type" value="Genomic_DNA"/>
</dbReference>
<evidence type="ECO:0000313" key="4">
    <source>
        <dbReference type="EMBL" id="MBA8812286.1"/>
    </source>
</evidence>
<dbReference type="RefSeq" id="WP_146854501.1">
    <property type="nucleotide sequence ID" value="NZ_BAAAHR010000002.1"/>
</dbReference>
<dbReference type="GO" id="GO:0016740">
    <property type="term" value="F:transferase activity"/>
    <property type="evidence" value="ECO:0007669"/>
    <property type="project" value="UniProtKB-KW"/>
</dbReference>
<evidence type="ECO:0000313" key="6">
    <source>
        <dbReference type="Proteomes" id="UP000522688"/>
    </source>
</evidence>
<dbReference type="InterPro" id="IPR007345">
    <property type="entry name" value="Polysacch_pyruvyl_Trfase"/>
</dbReference>
<evidence type="ECO:0000313" key="3">
    <source>
        <dbReference type="EMBL" id="GEK83142.1"/>
    </source>
</evidence>
<gene>
    <name evidence="3" type="primary">gumL</name>
    <name evidence="4" type="ORF">FB463_000510</name>
    <name evidence="3" type="ORF">FFA01_14510</name>
</gene>
<sequence length="325" mass="34004">MPDHHTVVRGVRVVRWDPSRPGPAGPRRVGNFGDLLGPLVVRSLLGDVPVAAPSSRRLVAVGSILHLSRPGDVVWGAGVNGKMPLHLRDPAGLDVRSVRGPLTRALLAAHGVDVPSVFGDPGLLVADAVPDLHDAAARSPRRDVTIVPNLNDRAAFRDDPRAIDPTGPVHDVLRAIAESRIVVASSLHGLVVADALGIDARPLVSRSEHPFKYADHYAGTGRPEVRAAADVDAALAGDGTGPAVVDLEALRAAFPADLWTDPPAPRGRDRRMHDPAAETVSDAERARADEVLSAWVGSSGTPSDGGGPSGHDVAATASERGRTRR</sequence>
<feature type="domain" description="Polysaccharide pyruvyl transferase" evidence="2">
    <location>
        <begin position="72"/>
        <end position="198"/>
    </location>
</feature>
<dbReference type="AlphaFoldDB" id="A0A7W3JG86"/>